<sequence>MEAHVWVALRNVVQLGIQDLIHDHPGGAMTLREIASKLSFEDAATLDEPVNLDSLKVLPRAYKKTLDPSNNESSDCIEAHEGNKIFGFYEYLIASALFDLIINVLNVYRLNRTMRFMVHINLFTTTCTGETKYGLTPASMLLLKSGLHKSLAKFVMLQTDPQQLSMAARLVESLRGTENCLELVHGMDRTNALDVMAEDAEFTKMTIDAMNSGTECMVEAFVEGLKREKIIDNGVTSLVDVGGNSGTVAKAMLNSFPHMKCSVMESLHIVEMSSTMILASSSLLRICLIISLTTRDGHRFS</sequence>
<dbReference type="PROSITE" id="PS51683">
    <property type="entry name" value="SAM_OMT_II"/>
    <property type="match status" value="1"/>
</dbReference>
<evidence type="ECO:0000256" key="4">
    <source>
        <dbReference type="SAM" id="Phobius"/>
    </source>
</evidence>
<dbReference type="InterPro" id="IPR029063">
    <property type="entry name" value="SAM-dependent_MTases_sf"/>
</dbReference>
<comment type="caution">
    <text evidence="6">The sequence shown here is derived from an EMBL/GenBank/DDBJ whole genome shotgun (WGS) entry which is preliminary data.</text>
</comment>
<keyword evidence="4" id="KW-0812">Transmembrane</keyword>
<dbReference type="Proteomes" id="UP001420932">
    <property type="component" value="Unassembled WGS sequence"/>
</dbReference>
<dbReference type="Gene3D" id="1.10.10.10">
    <property type="entry name" value="Winged helix-like DNA-binding domain superfamily/Winged helix DNA-binding domain"/>
    <property type="match status" value="2"/>
</dbReference>
<name>A0AAP0IGP9_9MAGN</name>
<dbReference type="GO" id="GO:0008171">
    <property type="term" value="F:O-methyltransferase activity"/>
    <property type="evidence" value="ECO:0007669"/>
    <property type="project" value="InterPro"/>
</dbReference>
<feature type="domain" description="O-methyltransferase C-terminal" evidence="5">
    <location>
        <begin position="181"/>
        <end position="277"/>
    </location>
</feature>
<dbReference type="InterPro" id="IPR036388">
    <property type="entry name" value="WH-like_DNA-bd_sf"/>
</dbReference>
<evidence type="ECO:0000313" key="6">
    <source>
        <dbReference type="EMBL" id="KAK9115229.1"/>
    </source>
</evidence>
<dbReference type="Gene3D" id="3.40.50.150">
    <property type="entry name" value="Vaccinia Virus protein VP39"/>
    <property type="match status" value="1"/>
</dbReference>
<feature type="transmembrane region" description="Helical" evidence="4">
    <location>
        <begin position="88"/>
        <end position="108"/>
    </location>
</feature>
<dbReference type="EMBL" id="JBBNAF010000009">
    <property type="protein sequence ID" value="KAK9115229.1"/>
    <property type="molecule type" value="Genomic_DNA"/>
</dbReference>
<dbReference type="SUPFAM" id="SSF53335">
    <property type="entry name" value="S-adenosyl-L-methionine-dependent methyltransferases"/>
    <property type="match status" value="1"/>
</dbReference>
<dbReference type="PANTHER" id="PTHR11746">
    <property type="entry name" value="O-METHYLTRANSFERASE"/>
    <property type="match status" value="1"/>
</dbReference>
<evidence type="ECO:0000313" key="7">
    <source>
        <dbReference type="Proteomes" id="UP001420932"/>
    </source>
</evidence>
<dbReference type="InterPro" id="IPR016461">
    <property type="entry name" value="COMT-like"/>
</dbReference>
<keyword evidence="3" id="KW-0949">S-adenosyl-L-methionine</keyword>
<reference evidence="6 7" key="1">
    <citation type="submission" date="2024-01" db="EMBL/GenBank/DDBJ databases">
        <title>Genome assemblies of Stephania.</title>
        <authorList>
            <person name="Yang L."/>
        </authorList>
    </citation>
    <scope>NUCLEOTIDE SEQUENCE [LARGE SCALE GENOMIC DNA]</scope>
    <source>
        <strain evidence="6">YNDBR</strain>
        <tissue evidence="6">Leaf</tissue>
    </source>
</reference>
<keyword evidence="1" id="KW-0489">Methyltransferase</keyword>
<evidence type="ECO:0000256" key="3">
    <source>
        <dbReference type="ARBA" id="ARBA00022691"/>
    </source>
</evidence>
<accession>A0AAP0IGP9</accession>
<keyword evidence="4" id="KW-0472">Membrane</keyword>
<keyword evidence="7" id="KW-1185">Reference proteome</keyword>
<dbReference type="PIRSF" id="PIRSF005739">
    <property type="entry name" value="O-mtase"/>
    <property type="match status" value="1"/>
</dbReference>
<dbReference type="GO" id="GO:0032259">
    <property type="term" value="P:methylation"/>
    <property type="evidence" value="ECO:0007669"/>
    <property type="project" value="UniProtKB-KW"/>
</dbReference>
<gene>
    <name evidence="6" type="ORF">Syun_022026</name>
</gene>
<organism evidence="6 7">
    <name type="scientific">Stephania yunnanensis</name>
    <dbReference type="NCBI Taxonomy" id="152371"/>
    <lineage>
        <taxon>Eukaryota</taxon>
        <taxon>Viridiplantae</taxon>
        <taxon>Streptophyta</taxon>
        <taxon>Embryophyta</taxon>
        <taxon>Tracheophyta</taxon>
        <taxon>Spermatophyta</taxon>
        <taxon>Magnoliopsida</taxon>
        <taxon>Ranunculales</taxon>
        <taxon>Menispermaceae</taxon>
        <taxon>Menispermoideae</taxon>
        <taxon>Cissampelideae</taxon>
        <taxon>Stephania</taxon>
    </lineage>
</organism>
<evidence type="ECO:0000256" key="1">
    <source>
        <dbReference type="ARBA" id="ARBA00022603"/>
    </source>
</evidence>
<protein>
    <recommendedName>
        <fullName evidence="5">O-methyltransferase C-terminal domain-containing protein</fullName>
    </recommendedName>
</protein>
<evidence type="ECO:0000256" key="2">
    <source>
        <dbReference type="ARBA" id="ARBA00022679"/>
    </source>
</evidence>
<dbReference type="Pfam" id="PF00891">
    <property type="entry name" value="Methyltransf_2"/>
    <property type="match status" value="1"/>
</dbReference>
<evidence type="ECO:0000259" key="5">
    <source>
        <dbReference type="Pfam" id="PF00891"/>
    </source>
</evidence>
<dbReference type="InterPro" id="IPR001077">
    <property type="entry name" value="COMT_C"/>
</dbReference>
<keyword evidence="4" id="KW-1133">Transmembrane helix</keyword>
<keyword evidence="2" id="KW-0808">Transferase</keyword>
<dbReference type="AlphaFoldDB" id="A0AAP0IGP9"/>
<proteinExistence type="predicted"/>